<keyword evidence="2" id="KW-0472">Membrane</keyword>
<dbReference type="InterPro" id="IPR017451">
    <property type="entry name" value="F-box-assoc_interact_dom"/>
</dbReference>
<name>A0A5J5AMH5_9ASTE</name>
<dbReference type="InterPro" id="IPR055290">
    <property type="entry name" value="At3g26010-like"/>
</dbReference>
<dbReference type="OrthoDB" id="674184at2759"/>
<organism evidence="4 5">
    <name type="scientific">Nyssa sinensis</name>
    <dbReference type="NCBI Taxonomy" id="561372"/>
    <lineage>
        <taxon>Eukaryota</taxon>
        <taxon>Viridiplantae</taxon>
        <taxon>Streptophyta</taxon>
        <taxon>Embryophyta</taxon>
        <taxon>Tracheophyta</taxon>
        <taxon>Spermatophyta</taxon>
        <taxon>Magnoliopsida</taxon>
        <taxon>eudicotyledons</taxon>
        <taxon>Gunneridae</taxon>
        <taxon>Pentapetalae</taxon>
        <taxon>asterids</taxon>
        <taxon>Cornales</taxon>
        <taxon>Nyssaceae</taxon>
        <taxon>Nyssa</taxon>
    </lineage>
</organism>
<feature type="compositionally biased region" description="Acidic residues" evidence="1">
    <location>
        <begin position="12"/>
        <end position="22"/>
    </location>
</feature>
<dbReference type="AlphaFoldDB" id="A0A5J5AMH5"/>
<reference evidence="4 5" key="1">
    <citation type="submission" date="2019-09" db="EMBL/GenBank/DDBJ databases">
        <title>A chromosome-level genome assembly of the Chinese tupelo Nyssa sinensis.</title>
        <authorList>
            <person name="Yang X."/>
            <person name="Kang M."/>
            <person name="Yang Y."/>
            <person name="Xiong H."/>
            <person name="Wang M."/>
            <person name="Zhang Z."/>
            <person name="Wang Z."/>
            <person name="Wu H."/>
            <person name="Ma T."/>
            <person name="Liu J."/>
            <person name="Xi Z."/>
        </authorList>
    </citation>
    <scope>NUCLEOTIDE SEQUENCE [LARGE SCALE GENOMIC DNA]</scope>
    <source>
        <strain evidence="4">J267</strain>
        <tissue evidence="4">Leaf</tissue>
    </source>
</reference>
<keyword evidence="2" id="KW-0812">Transmembrane</keyword>
<feature type="domain" description="F-box protein At3g26010-like beta-propeller" evidence="3">
    <location>
        <begin position="37"/>
        <end position="298"/>
    </location>
</feature>
<keyword evidence="2" id="KW-1133">Transmembrane helix</keyword>
<accession>A0A5J5AMH5</accession>
<evidence type="ECO:0000313" key="5">
    <source>
        <dbReference type="Proteomes" id="UP000325577"/>
    </source>
</evidence>
<dbReference type="PANTHER" id="PTHR35546">
    <property type="entry name" value="F-BOX PROTEIN INTERACTION DOMAIN PROTEIN-RELATED"/>
    <property type="match status" value="1"/>
</dbReference>
<sequence>MDCSSSRANQEADADADADDGGTDVHQTTAFCNRKRRYSRTQVLASSKGLLLCCLLGPLIYYVCDPVTRQWISLPRAPNNATRHPIYFGEGLVSRANEENVVTSFKVVRVEWLSGKYDFLNIETFSSETGEWKDAKLFCSQPIQLLKRGGPFTFNGIIHWFTCEHRLVAFDPYKNANQCHLIKLPEDRDIENEYKYDGLYRLCDECQGHLRYFEVAPEASEFFFFSMWVLKDYDKAEWCLEHQVTRSDIRSSDPNLSSYLLGVTFIPLAFHPFNLDVVYLRCVEHASIVSYNIQTKWLDVSCHSIGSIEDLSWRVVIPFVLPMWPTPVPQPSREAIRHP</sequence>
<gene>
    <name evidence="4" type="ORF">F0562_004990</name>
</gene>
<proteinExistence type="predicted"/>
<dbReference type="Pfam" id="PF24750">
    <property type="entry name" value="b-prop_At3g26010-like"/>
    <property type="match status" value="1"/>
</dbReference>
<feature type="region of interest" description="Disordered" evidence="1">
    <location>
        <begin position="1"/>
        <end position="22"/>
    </location>
</feature>
<dbReference type="Proteomes" id="UP000325577">
    <property type="component" value="Linkage Group LG2"/>
</dbReference>
<evidence type="ECO:0000256" key="2">
    <source>
        <dbReference type="SAM" id="Phobius"/>
    </source>
</evidence>
<dbReference type="PANTHER" id="PTHR35546:SF87">
    <property type="entry name" value="F-BOX DOMAIN-CONTAINING PROTEIN"/>
    <property type="match status" value="1"/>
</dbReference>
<feature type="transmembrane region" description="Helical" evidence="2">
    <location>
        <begin position="43"/>
        <end position="63"/>
    </location>
</feature>
<keyword evidence="5" id="KW-1185">Reference proteome</keyword>
<evidence type="ECO:0000259" key="3">
    <source>
        <dbReference type="Pfam" id="PF24750"/>
    </source>
</evidence>
<evidence type="ECO:0000256" key="1">
    <source>
        <dbReference type="SAM" id="MobiDB-lite"/>
    </source>
</evidence>
<evidence type="ECO:0000313" key="4">
    <source>
        <dbReference type="EMBL" id="KAA8530281.1"/>
    </source>
</evidence>
<dbReference type="InterPro" id="IPR056592">
    <property type="entry name" value="Beta-prop_At3g26010-like"/>
</dbReference>
<dbReference type="NCBIfam" id="TIGR01640">
    <property type="entry name" value="F_box_assoc_1"/>
    <property type="match status" value="1"/>
</dbReference>
<dbReference type="EMBL" id="CM018043">
    <property type="protein sequence ID" value="KAA8530281.1"/>
    <property type="molecule type" value="Genomic_DNA"/>
</dbReference>
<protein>
    <recommendedName>
        <fullName evidence="3">F-box protein At3g26010-like beta-propeller domain-containing protein</fullName>
    </recommendedName>
</protein>